<dbReference type="PANTHER" id="PTHR31215">
    <property type="entry name" value="OS05G0510400 PROTEIN-RELATED"/>
    <property type="match status" value="1"/>
</dbReference>
<evidence type="ECO:0000313" key="2">
    <source>
        <dbReference type="EMBL" id="CAK7339372.1"/>
    </source>
</evidence>
<name>A0AAV1RV17_9ROSI</name>
<proteinExistence type="predicted"/>
<reference evidence="2 3" key="1">
    <citation type="submission" date="2024-01" db="EMBL/GenBank/DDBJ databases">
        <authorList>
            <person name="Waweru B."/>
        </authorList>
    </citation>
    <scope>NUCLEOTIDE SEQUENCE [LARGE SCALE GENOMIC DNA]</scope>
</reference>
<dbReference type="AlphaFoldDB" id="A0AAV1RV17"/>
<dbReference type="EMBL" id="CAWUPB010001157">
    <property type="protein sequence ID" value="CAK7339372.1"/>
    <property type="molecule type" value="Genomic_DNA"/>
</dbReference>
<dbReference type="Pfam" id="PF12937">
    <property type="entry name" value="F-box-like"/>
    <property type="match status" value="1"/>
</dbReference>
<accession>A0AAV1RV17</accession>
<dbReference type="InterPro" id="IPR036047">
    <property type="entry name" value="F-box-like_dom_sf"/>
</dbReference>
<dbReference type="InterPro" id="IPR044809">
    <property type="entry name" value="AUF1-like"/>
</dbReference>
<feature type="domain" description="F-box" evidence="1">
    <location>
        <begin position="27"/>
        <end position="63"/>
    </location>
</feature>
<gene>
    <name evidence="2" type="ORF">DCAF_LOCUS14423</name>
</gene>
<sequence length="296" mass="34122">MRRPRKTQKPHNQEFELRRSPRLADKFQKLPDDLILAIFSKFQDDAKTLIRCSSVCKNWASLVPELHTLFLRFFTPVGDDDFPPCFQYHHHIPKSAIPALMKLFANLKSLEVKLCFSQPSNDYIRLKEMVLCSDVHRYESSTLITSEVGLLTSSNGAALSLQLNLTRNSTQDNSFLEFYMSISDNKPKSLTSLEIMTAKKQGFGSGGMVFMTDEQISRLKDSISKSRLNQSWLENLENVVCWLKNAPRNQNSLREQVLIVYKWDFIVTDDGKPPVIHGRIPKEREIKEWLGDDDDH</sequence>
<evidence type="ECO:0000259" key="1">
    <source>
        <dbReference type="Pfam" id="PF12937"/>
    </source>
</evidence>
<dbReference type="Proteomes" id="UP001314170">
    <property type="component" value="Unassembled WGS sequence"/>
</dbReference>
<comment type="caution">
    <text evidence="2">The sequence shown here is derived from an EMBL/GenBank/DDBJ whole genome shotgun (WGS) entry which is preliminary data.</text>
</comment>
<dbReference type="CDD" id="cd09917">
    <property type="entry name" value="F-box_SF"/>
    <property type="match status" value="1"/>
</dbReference>
<protein>
    <recommendedName>
        <fullName evidence="1">F-box domain-containing protein</fullName>
    </recommendedName>
</protein>
<keyword evidence="3" id="KW-1185">Reference proteome</keyword>
<evidence type="ECO:0000313" key="3">
    <source>
        <dbReference type="Proteomes" id="UP001314170"/>
    </source>
</evidence>
<dbReference type="SUPFAM" id="SSF81383">
    <property type="entry name" value="F-box domain"/>
    <property type="match status" value="1"/>
</dbReference>
<dbReference type="Gene3D" id="1.20.1280.50">
    <property type="match status" value="1"/>
</dbReference>
<dbReference type="InterPro" id="IPR001810">
    <property type="entry name" value="F-box_dom"/>
</dbReference>
<organism evidence="2 3">
    <name type="scientific">Dovyalis caffra</name>
    <dbReference type="NCBI Taxonomy" id="77055"/>
    <lineage>
        <taxon>Eukaryota</taxon>
        <taxon>Viridiplantae</taxon>
        <taxon>Streptophyta</taxon>
        <taxon>Embryophyta</taxon>
        <taxon>Tracheophyta</taxon>
        <taxon>Spermatophyta</taxon>
        <taxon>Magnoliopsida</taxon>
        <taxon>eudicotyledons</taxon>
        <taxon>Gunneridae</taxon>
        <taxon>Pentapetalae</taxon>
        <taxon>rosids</taxon>
        <taxon>fabids</taxon>
        <taxon>Malpighiales</taxon>
        <taxon>Salicaceae</taxon>
        <taxon>Flacourtieae</taxon>
        <taxon>Dovyalis</taxon>
    </lineage>
</organism>